<keyword evidence="7" id="KW-1185">Reference proteome</keyword>
<dbReference type="PANTHER" id="PTHR30346:SF29">
    <property type="entry name" value="LYSR SUBSTRATE-BINDING"/>
    <property type="match status" value="1"/>
</dbReference>
<reference evidence="6 7" key="1">
    <citation type="journal article" date="2018" name="Int. J. Syst. Evol. Microbiol.">
        <title>Epidermidibacterium keratini gen. nov., sp. nov., a member of the family Sporichthyaceae, isolated from keratin epidermis.</title>
        <authorList>
            <person name="Lee D.G."/>
            <person name="Trujillo M.E."/>
            <person name="Kang S."/>
            <person name="Nam J.J."/>
            <person name="Kim Y.J."/>
        </authorList>
    </citation>
    <scope>NUCLEOTIDE SEQUENCE [LARGE SCALE GENOMIC DNA]</scope>
    <source>
        <strain evidence="6 7">EPI-7</strain>
    </source>
</reference>
<dbReference type="InterPro" id="IPR005119">
    <property type="entry name" value="LysR_subst-bd"/>
</dbReference>
<dbReference type="AlphaFoldDB" id="A0A7L4YNB5"/>
<proteinExistence type="inferred from homology"/>
<feature type="domain" description="HTH lysR-type" evidence="5">
    <location>
        <begin position="2"/>
        <end position="59"/>
    </location>
</feature>
<evidence type="ECO:0000256" key="4">
    <source>
        <dbReference type="ARBA" id="ARBA00023163"/>
    </source>
</evidence>
<dbReference type="OrthoDB" id="4131546at2"/>
<dbReference type="RefSeq" id="WP_159545182.1">
    <property type="nucleotide sequence ID" value="NZ_CP047156.1"/>
</dbReference>
<dbReference type="SUPFAM" id="SSF46785">
    <property type="entry name" value="Winged helix' DNA-binding domain"/>
    <property type="match status" value="1"/>
</dbReference>
<keyword evidence="2" id="KW-0805">Transcription regulation</keyword>
<dbReference type="InterPro" id="IPR036388">
    <property type="entry name" value="WH-like_DNA-bd_sf"/>
</dbReference>
<name>A0A7L4YNB5_9ACTN</name>
<dbReference type="PANTHER" id="PTHR30346">
    <property type="entry name" value="TRANSCRIPTIONAL DUAL REGULATOR HCAR-RELATED"/>
    <property type="match status" value="1"/>
</dbReference>
<dbReference type="Pfam" id="PF00126">
    <property type="entry name" value="HTH_1"/>
    <property type="match status" value="1"/>
</dbReference>
<evidence type="ECO:0000256" key="1">
    <source>
        <dbReference type="ARBA" id="ARBA00009437"/>
    </source>
</evidence>
<evidence type="ECO:0000313" key="6">
    <source>
        <dbReference type="EMBL" id="QHC00568.1"/>
    </source>
</evidence>
<dbReference type="SUPFAM" id="SSF53850">
    <property type="entry name" value="Periplasmic binding protein-like II"/>
    <property type="match status" value="1"/>
</dbReference>
<evidence type="ECO:0000256" key="2">
    <source>
        <dbReference type="ARBA" id="ARBA00023015"/>
    </source>
</evidence>
<keyword evidence="4" id="KW-0804">Transcription</keyword>
<dbReference type="InParanoid" id="A0A7L4YNB5"/>
<dbReference type="GO" id="GO:0003677">
    <property type="term" value="F:DNA binding"/>
    <property type="evidence" value="ECO:0007669"/>
    <property type="project" value="UniProtKB-KW"/>
</dbReference>
<gene>
    <name evidence="6" type="ORF">EK0264_09890</name>
</gene>
<evidence type="ECO:0000256" key="3">
    <source>
        <dbReference type="ARBA" id="ARBA00023125"/>
    </source>
</evidence>
<comment type="similarity">
    <text evidence="1">Belongs to the LysR transcriptional regulatory family.</text>
</comment>
<dbReference type="InterPro" id="IPR036390">
    <property type="entry name" value="WH_DNA-bd_sf"/>
</dbReference>
<accession>A0A7L4YNB5</accession>
<dbReference type="InterPro" id="IPR000847">
    <property type="entry name" value="LysR_HTH_N"/>
</dbReference>
<evidence type="ECO:0000259" key="5">
    <source>
        <dbReference type="PROSITE" id="PS50931"/>
    </source>
</evidence>
<organism evidence="6 7">
    <name type="scientific">Epidermidibacterium keratini</name>
    <dbReference type="NCBI Taxonomy" id="1891644"/>
    <lineage>
        <taxon>Bacteria</taxon>
        <taxon>Bacillati</taxon>
        <taxon>Actinomycetota</taxon>
        <taxon>Actinomycetes</taxon>
        <taxon>Sporichthyales</taxon>
        <taxon>Sporichthyaceae</taxon>
        <taxon>Epidermidibacterium</taxon>
    </lineage>
</organism>
<dbReference type="Gene3D" id="1.10.10.10">
    <property type="entry name" value="Winged helix-like DNA-binding domain superfamily/Winged helix DNA-binding domain"/>
    <property type="match status" value="1"/>
</dbReference>
<dbReference type="Gene3D" id="3.40.190.10">
    <property type="entry name" value="Periplasmic binding protein-like II"/>
    <property type="match status" value="2"/>
</dbReference>
<dbReference type="KEGG" id="eke:EK0264_09890"/>
<dbReference type="EMBL" id="CP047156">
    <property type="protein sequence ID" value="QHC00568.1"/>
    <property type="molecule type" value="Genomic_DNA"/>
</dbReference>
<sequence length="304" mass="32344">MLDTNRLRVFRSVMASGSIQAAAANLGYTASAISQQISALQRETGLSLFEKAGRGIAPTPAAEALYARSEELMSELTKLGTVVDDLREGRSSSLTVGYFASAGATWIPQMGRALMAELPDLRLNFLLTESRGARVPVDIELIIEHAESTAPPDGFSRVPLLDDDYVLAVPCSHEFASRGVLPLSELAGQKLVQFDAMANPCQIVAQRACEAAGFSPVYSVHSEDHYTALAFVAAGMGMGLIPRLATTNLPPGVVLVEVTDPTPVRWISLLIRESAVPNLAAERAVEILQQIVASSDALEVPSAV</sequence>
<dbReference type="GO" id="GO:0032993">
    <property type="term" value="C:protein-DNA complex"/>
    <property type="evidence" value="ECO:0007669"/>
    <property type="project" value="TreeGrafter"/>
</dbReference>
<dbReference type="GO" id="GO:0003700">
    <property type="term" value="F:DNA-binding transcription factor activity"/>
    <property type="evidence" value="ECO:0007669"/>
    <property type="project" value="InterPro"/>
</dbReference>
<dbReference type="Pfam" id="PF03466">
    <property type="entry name" value="LysR_substrate"/>
    <property type="match status" value="1"/>
</dbReference>
<evidence type="ECO:0000313" key="7">
    <source>
        <dbReference type="Proteomes" id="UP000463857"/>
    </source>
</evidence>
<protein>
    <submittedName>
        <fullName evidence="6">LysR family transcriptional regulator</fullName>
    </submittedName>
</protein>
<dbReference type="Proteomes" id="UP000463857">
    <property type="component" value="Chromosome"/>
</dbReference>
<dbReference type="PROSITE" id="PS50931">
    <property type="entry name" value="HTH_LYSR"/>
    <property type="match status" value="1"/>
</dbReference>
<keyword evidence="3" id="KW-0238">DNA-binding</keyword>